<evidence type="ECO:0000313" key="1">
    <source>
        <dbReference type="EMBL" id="KAG8553114.1"/>
    </source>
</evidence>
<keyword evidence="2" id="KW-1185">Reference proteome</keyword>
<gene>
    <name evidence="1" type="ORF">GDO81_003276</name>
</gene>
<dbReference type="EMBL" id="WNYA01000010">
    <property type="protein sequence ID" value="KAG8553114.1"/>
    <property type="molecule type" value="Genomic_DNA"/>
</dbReference>
<reference evidence="1" key="1">
    <citation type="thesis" date="2020" institute="ProQuest LLC" country="789 East Eisenhower Parkway, Ann Arbor, MI, USA">
        <title>Comparative Genomics and Chromosome Evolution.</title>
        <authorList>
            <person name="Mudd A.B."/>
        </authorList>
    </citation>
    <scope>NUCLEOTIDE SEQUENCE</scope>
    <source>
        <strain evidence="1">237g6f4</strain>
        <tissue evidence="1">Blood</tissue>
    </source>
</reference>
<comment type="caution">
    <text evidence="1">The sequence shown here is derived from an EMBL/GenBank/DDBJ whole genome shotgun (WGS) entry which is preliminary data.</text>
</comment>
<organism evidence="1 2">
    <name type="scientific">Engystomops pustulosus</name>
    <name type="common">Tungara frog</name>
    <name type="synonym">Physalaemus pustulosus</name>
    <dbReference type="NCBI Taxonomy" id="76066"/>
    <lineage>
        <taxon>Eukaryota</taxon>
        <taxon>Metazoa</taxon>
        <taxon>Chordata</taxon>
        <taxon>Craniata</taxon>
        <taxon>Vertebrata</taxon>
        <taxon>Euteleostomi</taxon>
        <taxon>Amphibia</taxon>
        <taxon>Batrachia</taxon>
        <taxon>Anura</taxon>
        <taxon>Neobatrachia</taxon>
        <taxon>Hyloidea</taxon>
        <taxon>Leptodactylidae</taxon>
        <taxon>Leiuperinae</taxon>
        <taxon>Engystomops</taxon>
    </lineage>
</organism>
<proteinExistence type="predicted"/>
<dbReference type="AlphaFoldDB" id="A0AAV6ZVE6"/>
<accession>A0AAV6ZVE6</accession>
<dbReference type="Proteomes" id="UP000824782">
    <property type="component" value="Unassembled WGS sequence"/>
</dbReference>
<name>A0AAV6ZVE6_ENGPU</name>
<sequence>MGGLEVEDIAEICGKLNLIAAERELHLRRDRIIDLALHFKPEIWPQNDDYIRLFADVKLELRTRQEVQFVKRT</sequence>
<protein>
    <submittedName>
        <fullName evidence="1">Uncharacterized protein</fullName>
    </submittedName>
</protein>
<evidence type="ECO:0000313" key="2">
    <source>
        <dbReference type="Proteomes" id="UP000824782"/>
    </source>
</evidence>